<feature type="domain" description="Ketosynthase family 3 (KS3)" evidence="5">
    <location>
        <begin position="411"/>
        <end position="852"/>
    </location>
</feature>
<comment type="pathway">
    <text evidence="1">Lipid metabolism; fatty acid biosynthesis.</text>
</comment>
<dbReference type="Pfam" id="PF00109">
    <property type="entry name" value="ketoacyl-synt"/>
    <property type="match status" value="2"/>
</dbReference>
<comment type="caution">
    <text evidence="6">The sequence shown here is derived from an EMBL/GenBank/DDBJ whole genome shotgun (WGS) entry which is preliminary data.</text>
</comment>
<dbReference type="CDD" id="cd00834">
    <property type="entry name" value="KAS_I_II"/>
    <property type="match status" value="1"/>
</dbReference>
<dbReference type="Pfam" id="PF02801">
    <property type="entry name" value="Ketoacyl-synt_C"/>
    <property type="match status" value="2"/>
</dbReference>
<dbReference type="InterPro" id="IPR018201">
    <property type="entry name" value="Ketoacyl_synth_AS"/>
</dbReference>
<dbReference type="PROSITE" id="PS52004">
    <property type="entry name" value="KS3_2"/>
    <property type="match status" value="2"/>
</dbReference>
<evidence type="ECO:0000256" key="1">
    <source>
        <dbReference type="ARBA" id="ARBA00005194"/>
    </source>
</evidence>
<evidence type="ECO:0000256" key="3">
    <source>
        <dbReference type="ARBA" id="ARBA00022679"/>
    </source>
</evidence>
<dbReference type="InterPro" id="IPR016039">
    <property type="entry name" value="Thiolase-like"/>
</dbReference>
<protein>
    <submittedName>
        <fullName evidence="6">Beta-ketoacyl synthase N-terminal-like domain-containing protein</fullName>
    </submittedName>
</protein>
<keyword evidence="7" id="KW-1185">Reference proteome</keyword>
<evidence type="ECO:0000256" key="2">
    <source>
        <dbReference type="ARBA" id="ARBA00008467"/>
    </source>
</evidence>
<dbReference type="PANTHER" id="PTHR11712">
    <property type="entry name" value="POLYKETIDE SYNTHASE-RELATED"/>
    <property type="match status" value="1"/>
</dbReference>
<dbReference type="RefSeq" id="WP_377711790.1">
    <property type="nucleotide sequence ID" value="NZ_JBHSMP010000016.1"/>
</dbReference>
<comment type="similarity">
    <text evidence="2 4">Belongs to the thiolase-like superfamily. Beta-ketoacyl-ACP synthases family.</text>
</comment>
<evidence type="ECO:0000256" key="4">
    <source>
        <dbReference type="RuleBase" id="RU003694"/>
    </source>
</evidence>
<dbReference type="PROSITE" id="PS00606">
    <property type="entry name" value="KS3_1"/>
    <property type="match status" value="1"/>
</dbReference>
<evidence type="ECO:0000259" key="5">
    <source>
        <dbReference type="PROSITE" id="PS52004"/>
    </source>
</evidence>
<evidence type="ECO:0000313" key="6">
    <source>
        <dbReference type="EMBL" id="MFC5429749.1"/>
    </source>
</evidence>
<dbReference type="Proteomes" id="UP001596103">
    <property type="component" value="Unassembled WGS sequence"/>
</dbReference>
<dbReference type="PANTHER" id="PTHR11712:SF336">
    <property type="entry name" value="3-OXOACYL-[ACYL-CARRIER-PROTEIN] SYNTHASE, MITOCHONDRIAL"/>
    <property type="match status" value="1"/>
</dbReference>
<organism evidence="6 7">
    <name type="scientific">Paraburkholderia denitrificans</name>
    <dbReference type="NCBI Taxonomy" id="694025"/>
    <lineage>
        <taxon>Bacteria</taxon>
        <taxon>Pseudomonadati</taxon>
        <taxon>Pseudomonadota</taxon>
        <taxon>Betaproteobacteria</taxon>
        <taxon>Burkholderiales</taxon>
        <taxon>Burkholderiaceae</taxon>
        <taxon>Paraburkholderia</taxon>
    </lineage>
</organism>
<dbReference type="SUPFAM" id="SSF53901">
    <property type="entry name" value="Thiolase-like"/>
    <property type="match status" value="4"/>
</dbReference>
<dbReference type="InterPro" id="IPR020841">
    <property type="entry name" value="PKS_Beta-ketoAc_synthase_dom"/>
</dbReference>
<keyword evidence="3 4" id="KW-0808">Transferase</keyword>
<proteinExistence type="inferred from homology"/>
<dbReference type="Gene3D" id="3.40.47.10">
    <property type="match status" value="3"/>
</dbReference>
<sequence length="854" mass="91838">MIVQRKRVVVTGMGHLSSIASNVPEFKQALLNKVCGIKPSERFAAYFEHANASEVLQDVTYENLTPEVEASLDKAALWAYKVGYEALSQAKADDLAFREKTGLIIGVSSAGTEAYMPVIEGDYEKFSLQKTMISGSFASSSAIVSGLLGLKGGFELVATACTASTNAVGMGFDQIQNGKNPAVLVVGTEPLYLPTFAGFYALHAMKPEPASPFSGNPGMSIGEGAGAILIEEYEHAIARGATILGEIVSYATSGDGYHETAPDPRAEGAVQVMRAALANAQIGPQDIQYVNAHGTGTEANDRCETLAMKKVFPNIADIRVSSTKAYVGHNIGSAGIIELVACFLTLPEGKVLPTLNFTTPRANFDLNYVPNEFQEAQVDLFMKNNYAFGGNNCCIVASTRAEASPATHYEPKRVAITGIGAVSSLGHDFQSIVAGVWEARSAGAASKLIGENDVGFKEAARTLLESFSSNEDVSNYLRSKCGDGGIEELLEQSVWLHSVQDLDPRKYLRRFDSRKANAICTFALLAITQAMKQADRKIKRDGHDLGLILGMAKGPQTTVDRYLKSLFPEPTKVRTSEFPGALMNAISTFCSITEGIKGYNTTLATGANAALGALSYAYELVRQDLQPQVLAGGSDENFSKFWAYLQAMEEGLQLTTKPEDFQVYSEEGRGFLPGEGAGILFLEDYQHAKNRGVPVLAEIVGYGKASDGSYFDRDNWSARSASMAGAIRQAMDEAGITPHDVDLICGSSKGTQRSDHIELDAIRSIWGDRTNQVPLVNYTACFGMVDSCVSVLNMAVVIEIMKRGEIPPIPYTKKFCSNEFGFVVEPLRKQVGTALVLGSTEGGNHYAFLLKQGA</sequence>
<dbReference type="EMBL" id="JBHSMP010000016">
    <property type="protein sequence ID" value="MFC5429749.1"/>
    <property type="molecule type" value="Genomic_DNA"/>
</dbReference>
<gene>
    <name evidence="6" type="ORF">ACFPTO_13220</name>
</gene>
<evidence type="ECO:0000313" key="7">
    <source>
        <dbReference type="Proteomes" id="UP001596103"/>
    </source>
</evidence>
<name>A0ABW0J9T7_9BURK</name>
<dbReference type="InterPro" id="IPR014030">
    <property type="entry name" value="Ketoacyl_synth_N"/>
</dbReference>
<dbReference type="SMART" id="SM00825">
    <property type="entry name" value="PKS_KS"/>
    <property type="match status" value="1"/>
</dbReference>
<accession>A0ABW0J9T7</accession>
<dbReference type="InterPro" id="IPR014031">
    <property type="entry name" value="Ketoacyl_synth_C"/>
</dbReference>
<dbReference type="InterPro" id="IPR000794">
    <property type="entry name" value="Beta-ketoacyl_synthase"/>
</dbReference>
<reference evidence="7" key="1">
    <citation type="journal article" date="2019" name="Int. J. Syst. Evol. Microbiol.">
        <title>The Global Catalogue of Microorganisms (GCM) 10K type strain sequencing project: providing services to taxonomists for standard genome sequencing and annotation.</title>
        <authorList>
            <consortium name="The Broad Institute Genomics Platform"/>
            <consortium name="The Broad Institute Genome Sequencing Center for Infectious Disease"/>
            <person name="Wu L."/>
            <person name="Ma J."/>
        </authorList>
    </citation>
    <scope>NUCLEOTIDE SEQUENCE [LARGE SCALE GENOMIC DNA]</scope>
    <source>
        <strain evidence="7">CCUG 56042</strain>
    </source>
</reference>
<feature type="domain" description="Ketosynthase family 3 (KS3)" evidence="5">
    <location>
        <begin position="5"/>
        <end position="399"/>
    </location>
</feature>